<dbReference type="OrthoDB" id="10314819at2759"/>
<dbReference type="EMBL" id="FLRI01000451">
    <property type="protein sequence ID" value="SBT84393.1"/>
    <property type="molecule type" value="Genomic_DNA"/>
</dbReference>
<accession>A0A1D3JES6</accession>
<feature type="transmembrane region" description="Helical" evidence="1">
    <location>
        <begin position="269"/>
        <end position="293"/>
    </location>
</feature>
<dbReference type="Proteomes" id="UP000242942">
    <property type="component" value="Unassembled WGS sequence"/>
</dbReference>
<evidence type="ECO:0000313" key="3">
    <source>
        <dbReference type="Proteomes" id="UP000242942"/>
    </source>
</evidence>
<keyword evidence="3" id="KW-1185">Reference proteome</keyword>
<keyword evidence="1" id="KW-1133">Transmembrane helix</keyword>
<proteinExistence type="predicted"/>
<keyword evidence="1" id="KW-0812">Transmembrane</keyword>
<protein>
    <submittedName>
        <fullName evidence="2">PIR protein</fullName>
    </submittedName>
</protein>
<dbReference type="VEuPathDB" id="PlasmoDB:POWCR01_000084000"/>
<organism evidence="2 3">
    <name type="scientific">Plasmodium ovale</name>
    <name type="common">malaria parasite P. ovale</name>
    <dbReference type="NCBI Taxonomy" id="36330"/>
    <lineage>
        <taxon>Eukaryota</taxon>
        <taxon>Sar</taxon>
        <taxon>Alveolata</taxon>
        <taxon>Apicomplexa</taxon>
        <taxon>Aconoidasida</taxon>
        <taxon>Haemosporida</taxon>
        <taxon>Plasmodiidae</taxon>
        <taxon>Plasmodium</taxon>
        <taxon>Plasmodium (Plasmodium)</taxon>
    </lineage>
</organism>
<dbReference type="Pfam" id="PF05795">
    <property type="entry name" value="Plasmodium_Vir"/>
    <property type="match status" value="1"/>
</dbReference>
<dbReference type="VEuPathDB" id="PlasmoDB:PocGH01_00193800"/>
<reference evidence="2 3" key="1">
    <citation type="submission" date="2016-06" db="EMBL/GenBank/DDBJ databases">
        <authorList>
            <consortium name="Pathogen Informatics"/>
        </authorList>
    </citation>
    <scope>NUCLEOTIDE SEQUENCE [LARGE SCALE GENOMIC DNA]</scope>
    <source>
        <strain evidence="2">PocGH01</strain>
    </source>
</reference>
<gene>
    <name evidence="2" type="primary">PocGH01_00193800</name>
    <name evidence="2" type="ORF">POCGH01_00193800</name>
</gene>
<keyword evidence="1" id="KW-0472">Membrane</keyword>
<name>A0A1D3JES6_PLAOA</name>
<sequence length="351" mass="41217">MLCNYNIDYIFYLKYKIIKVSISNGNSIILLMDIDISVNDLPSKKFSKIWEDGICYNEVSDIIRYNKSQVEAFTWQGNVEKNFSNHLGKLKAEIKENTLEKRCRDLYYLIYGILYQLKNLKDYNTIYTGINGAIKNHINSAFINASFTDKGYANCLVVANEEDDYEHATIKNKKYIDDLCEDAIYVEKNINQINSSHECSKIKLYLEDEFNTHNNTYNLNKEFYAKILGYYEKDNFDSFKDIIAKIKCTTSDDFQVRANLDGLESRLDFLPFHIIIVPILSLLGFLLIFFFLYQATPLRSWFDRKIRKKIIFANNENDEVSHKILEEPCEYPKTNSYNDEYHVLYNTVADN</sequence>
<dbReference type="InterPro" id="IPR008780">
    <property type="entry name" value="Plasmodium_Vir"/>
</dbReference>
<evidence type="ECO:0000313" key="2">
    <source>
        <dbReference type="EMBL" id="SBT84393.1"/>
    </source>
</evidence>
<evidence type="ECO:0000256" key="1">
    <source>
        <dbReference type="SAM" id="Phobius"/>
    </source>
</evidence>
<dbReference type="AlphaFoldDB" id="A0A1D3JES6"/>